<dbReference type="Proteomes" id="UP001374535">
    <property type="component" value="Chromosome 5"/>
</dbReference>
<keyword evidence="1" id="KW-0732">Signal</keyword>
<evidence type="ECO:0000313" key="2">
    <source>
        <dbReference type="EMBL" id="WVZ10711.1"/>
    </source>
</evidence>
<sequence length="121" mass="13504">MCPFHWNPARIRSLFVPLVLAIAPRPRCNHSPPSSVPRCHIRCFAAVTHRRGQRKKCLKRLLPENPPMEALVAESKELLTWALVKVAHPGDTVVALHVLGNQGDDSHLILWDARSALVVTV</sequence>
<reference evidence="2 3" key="1">
    <citation type="journal article" date="2023" name="Life. Sci Alliance">
        <title>Evolutionary insights into 3D genome organization and epigenetic landscape of Vigna mungo.</title>
        <authorList>
            <person name="Junaid A."/>
            <person name="Singh B."/>
            <person name="Bhatia S."/>
        </authorList>
    </citation>
    <scope>NUCLEOTIDE SEQUENCE [LARGE SCALE GENOMIC DNA]</scope>
    <source>
        <strain evidence="2">Urdbean</strain>
    </source>
</reference>
<evidence type="ECO:0000313" key="3">
    <source>
        <dbReference type="Proteomes" id="UP001374535"/>
    </source>
</evidence>
<accession>A0AAQ3S002</accession>
<feature type="signal peptide" evidence="1">
    <location>
        <begin position="1"/>
        <end position="21"/>
    </location>
</feature>
<protein>
    <submittedName>
        <fullName evidence="2">Uncharacterized protein</fullName>
    </submittedName>
</protein>
<feature type="chain" id="PRO_5042932430" evidence="1">
    <location>
        <begin position="22"/>
        <end position="121"/>
    </location>
</feature>
<evidence type="ECO:0000256" key="1">
    <source>
        <dbReference type="SAM" id="SignalP"/>
    </source>
</evidence>
<proteinExistence type="predicted"/>
<organism evidence="2 3">
    <name type="scientific">Vigna mungo</name>
    <name type="common">Black gram</name>
    <name type="synonym">Phaseolus mungo</name>
    <dbReference type="NCBI Taxonomy" id="3915"/>
    <lineage>
        <taxon>Eukaryota</taxon>
        <taxon>Viridiplantae</taxon>
        <taxon>Streptophyta</taxon>
        <taxon>Embryophyta</taxon>
        <taxon>Tracheophyta</taxon>
        <taxon>Spermatophyta</taxon>
        <taxon>Magnoliopsida</taxon>
        <taxon>eudicotyledons</taxon>
        <taxon>Gunneridae</taxon>
        <taxon>Pentapetalae</taxon>
        <taxon>rosids</taxon>
        <taxon>fabids</taxon>
        <taxon>Fabales</taxon>
        <taxon>Fabaceae</taxon>
        <taxon>Papilionoideae</taxon>
        <taxon>50 kb inversion clade</taxon>
        <taxon>NPAAA clade</taxon>
        <taxon>indigoferoid/millettioid clade</taxon>
        <taxon>Phaseoleae</taxon>
        <taxon>Vigna</taxon>
    </lineage>
</organism>
<keyword evidence="3" id="KW-1185">Reference proteome</keyword>
<gene>
    <name evidence="2" type="ORF">V8G54_015241</name>
</gene>
<dbReference type="AlphaFoldDB" id="A0AAQ3S002"/>
<name>A0AAQ3S002_VIGMU</name>
<dbReference type="EMBL" id="CP144696">
    <property type="protein sequence ID" value="WVZ10711.1"/>
    <property type="molecule type" value="Genomic_DNA"/>
</dbReference>